<feature type="domain" description="F-box" evidence="1">
    <location>
        <begin position="74"/>
        <end position="114"/>
    </location>
</feature>
<evidence type="ECO:0000313" key="3">
    <source>
        <dbReference type="Proteomes" id="UP000094385"/>
    </source>
</evidence>
<dbReference type="AlphaFoldDB" id="A0A1E3QF79"/>
<dbReference type="InterPro" id="IPR036047">
    <property type="entry name" value="F-box-like_dom_sf"/>
</dbReference>
<evidence type="ECO:0000313" key="2">
    <source>
        <dbReference type="EMBL" id="ODQ76280.1"/>
    </source>
</evidence>
<protein>
    <recommendedName>
        <fullName evidence="1">F-box domain-containing protein</fullName>
    </recommendedName>
</protein>
<organism evidence="2 3">
    <name type="scientific">Lipomyces starkeyi NRRL Y-11557</name>
    <dbReference type="NCBI Taxonomy" id="675824"/>
    <lineage>
        <taxon>Eukaryota</taxon>
        <taxon>Fungi</taxon>
        <taxon>Dikarya</taxon>
        <taxon>Ascomycota</taxon>
        <taxon>Saccharomycotina</taxon>
        <taxon>Lipomycetes</taxon>
        <taxon>Lipomycetales</taxon>
        <taxon>Lipomycetaceae</taxon>
        <taxon>Lipomyces</taxon>
    </lineage>
</organism>
<dbReference type="EMBL" id="KV454289">
    <property type="protein sequence ID" value="ODQ76280.1"/>
    <property type="molecule type" value="Genomic_DNA"/>
</dbReference>
<evidence type="ECO:0000259" key="1">
    <source>
        <dbReference type="SMART" id="SM00256"/>
    </source>
</evidence>
<proteinExistence type="predicted"/>
<sequence>MKESGPNNSHHTLLRRLLRFCHCSDQSSALAQGHISGGHLHLPHFHFHQNKWDQEQRKSHLFSRHKPERQGLPLPDDVILQICSYFAFNTIVALRLVNKQFCNVINKHLPDIIENEIRAIDSHVANTAVIDMPLLHISQALSGYAAICPCPESPPVEVVHWVKKAERRVVPITKIVGIIRSSNFPFEYNRFPKPLVTHLGRHVAYYWKFVEQEFGQATPFTADDSRFFEINNSDAANGLVPKRGYVDFSSLSDRKVLSLGVSILQLYGATYLSVPVNYMDLFEAAFVLGPEYVAQWVDCVNIFLPETKTALQKQQLVINRTQMALKQLGIPVGGPSLEHQLRYELEKRHLMDIGEEVILD</sequence>
<dbReference type="CDD" id="cd09917">
    <property type="entry name" value="F-box_SF"/>
    <property type="match status" value="1"/>
</dbReference>
<dbReference type="Pfam" id="PF00646">
    <property type="entry name" value="F-box"/>
    <property type="match status" value="1"/>
</dbReference>
<keyword evidence="3" id="KW-1185">Reference proteome</keyword>
<dbReference type="InterPro" id="IPR001810">
    <property type="entry name" value="F-box_dom"/>
</dbReference>
<gene>
    <name evidence="2" type="ORF">LIPSTDRAFT_128481</name>
</gene>
<name>A0A1E3QF79_LIPST</name>
<dbReference type="Proteomes" id="UP000094385">
    <property type="component" value="Unassembled WGS sequence"/>
</dbReference>
<dbReference type="SUPFAM" id="SSF81383">
    <property type="entry name" value="F-box domain"/>
    <property type="match status" value="1"/>
</dbReference>
<dbReference type="SMART" id="SM00256">
    <property type="entry name" value="FBOX"/>
    <property type="match status" value="1"/>
</dbReference>
<reference evidence="2 3" key="1">
    <citation type="journal article" date="2016" name="Proc. Natl. Acad. Sci. U.S.A.">
        <title>Comparative genomics of biotechnologically important yeasts.</title>
        <authorList>
            <person name="Riley R."/>
            <person name="Haridas S."/>
            <person name="Wolfe K.H."/>
            <person name="Lopes M.R."/>
            <person name="Hittinger C.T."/>
            <person name="Goeker M."/>
            <person name="Salamov A.A."/>
            <person name="Wisecaver J.H."/>
            <person name="Long T.M."/>
            <person name="Calvey C.H."/>
            <person name="Aerts A.L."/>
            <person name="Barry K.W."/>
            <person name="Choi C."/>
            <person name="Clum A."/>
            <person name="Coughlan A.Y."/>
            <person name="Deshpande S."/>
            <person name="Douglass A.P."/>
            <person name="Hanson S.J."/>
            <person name="Klenk H.-P."/>
            <person name="LaButti K.M."/>
            <person name="Lapidus A."/>
            <person name="Lindquist E.A."/>
            <person name="Lipzen A.M."/>
            <person name="Meier-Kolthoff J.P."/>
            <person name="Ohm R.A."/>
            <person name="Otillar R.P."/>
            <person name="Pangilinan J.L."/>
            <person name="Peng Y."/>
            <person name="Rokas A."/>
            <person name="Rosa C.A."/>
            <person name="Scheuner C."/>
            <person name="Sibirny A.A."/>
            <person name="Slot J.C."/>
            <person name="Stielow J.B."/>
            <person name="Sun H."/>
            <person name="Kurtzman C.P."/>
            <person name="Blackwell M."/>
            <person name="Grigoriev I.V."/>
            <person name="Jeffries T.W."/>
        </authorList>
    </citation>
    <scope>NUCLEOTIDE SEQUENCE [LARGE SCALE GENOMIC DNA]</scope>
    <source>
        <strain evidence="2 3">NRRL Y-11557</strain>
    </source>
</reference>
<accession>A0A1E3QF79</accession>